<reference evidence="2" key="2">
    <citation type="submission" date="2016-05" db="EMBL/GenBank/DDBJ databases">
        <title>Comparative analysis highlights variable genome content of wheat rusts and divergence of the mating loci.</title>
        <authorList>
            <person name="Cuomo C.A."/>
            <person name="Bakkeren G."/>
            <person name="Szabo L."/>
            <person name="Khalil H."/>
            <person name="Joly D."/>
            <person name="Goldberg J."/>
            <person name="Young S."/>
            <person name="Zeng Q."/>
            <person name="Fellers J."/>
        </authorList>
    </citation>
    <scope>NUCLEOTIDE SEQUENCE [LARGE SCALE GENOMIC DNA]</scope>
    <source>
        <strain evidence="2">1-1 BBBD Race 1</strain>
    </source>
</reference>
<dbReference type="Proteomes" id="UP000005240">
    <property type="component" value="Unassembled WGS sequence"/>
</dbReference>
<reference evidence="2" key="1">
    <citation type="submission" date="2009-11" db="EMBL/GenBank/DDBJ databases">
        <authorList>
            <consortium name="The Broad Institute Genome Sequencing Platform"/>
            <person name="Ward D."/>
            <person name="Feldgarden M."/>
            <person name="Earl A."/>
            <person name="Young S.K."/>
            <person name="Zeng Q."/>
            <person name="Koehrsen M."/>
            <person name="Alvarado L."/>
            <person name="Berlin A."/>
            <person name="Bochicchio J."/>
            <person name="Borenstein D."/>
            <person name="Chapman S.B."/>
            <person name="Chen Z."/>
            <person name="Engels R."/>
            <person name="Freedman E."/>
            <person name="Gellesch M."/>
            <person name="Goldberg J."/>
            <person name="Griggs A."/>
            <person name="Gujja S."/>
            <person name="Heilman E."/>
            <person name="Heiman D."/>
            <person name="Hepburn T."/>
            <person name="Howarth C."/>
            <person name="Jen D."/>
            <person name="Larson L."/>
            <person name="Lewis B."/>
            <person name="Mehta T."/>
            <person name="Park D."/>
            <person name="Pearson M."/>
            <person name="Roberts A."/>
            <person name="Saif S."/>
            <person name="Shea T."/>
            <person name="Shenoy N."/>
            <person name="Sisk P."/>
            <person name="Stolte C."/>
            <person name="Sykes S."/>
            <person name="Thomson T."/>
            <person name="Walk T."/>
            <person name="White J."/>
            <person name="Yandava C."/>
            <person name="Izard J."/>
            <person name="Baranova O.V."/>
            <person name="Blanton J.M."/>
            <person name="Tanner A.C."/>
            <person name="Dewhirst F.E."/>
            <person name="Haas B."/>
            <person name="Nusbaum C."/>
            <person name="Birren B."/>
        </authorList>
    </citation>
    <scope>NUCLEOTIDE SEQUENCE [LARGE SCALE GENOMIC DNA]</scope>
    <source>
        <strain evidence="2">1-1 BBBD Race 1</strain>
    </source>
</reference>
<dbReference type="GO" id="GO:0003676">
    <property type="term" value="F:nucleic acid binding"/>
    <property type="evidence" value="ECO:0007669"/>
    <property type="project" value="InterPro"/>
</dbReference>
<dbReference type="AlphaFoldDB" id="A0A180GY22"/>
<gene>
    <name evidence="2" type="ORF">PTTG_26019</name>
</gene>
<dbReference type="VEuPathDB" id="FungiDB:PTTG_26019"/>
<accession>A0A180GY22</accession>
<evidence type="ECO:0000313" key="2">
    <source>
        <dbReference type="EMBL" id="OAV97630.1"/>
    </source>
</evidence>
<dbReference type="InterPro" id="IPR036875">
    <property type="entry name" value="Znf_CCHC_sf"/>
</dbReference>
<organism evidence="2">
    <name type="scientific">Puccinia triticina (isolate 1-1 / race 1 (BBBD))</name>
    <name type="common">Brown leaf rust fungus</name>
    <dbReference type="NCBI Taxonomy" id="630390"/>
    <lineage>
        <taxon>Eukaryota</taxon>
        <taxon>Fungi</taxon>
        <taxon>Dikarya</taxon>
        <taxon>Basidiomycota</taxon>
        <taxon>Pucciniomycotina</taxon>
        <taxon>Pucciniomycetes</taxon>
        <taxon>Pucciniales</taxon>
        <taxon>Pucciniaceae</taxon>
        <taxon>Puccinia</taxon>
    </lineage>
</organism>
<proteinExistence type="predicted"/>
<protein>
    <recommendedName>
        <fullName evidence="5">CCHC-type domain-containing protein</fullName>
    </recommendedName>
</protein>
<keyword evidence="1" id="KW-0507">mRNA processing</keyword>
<reference evidence="3" key="4">
    <citation type="submission" date="2025-05" db="UniProtKB">
        <authorList>
            <consortium name="EnsemblFungi"/>
        </authorList>
    </citation>
    <scope>IDENTIFICATION</scope>
    <source>
        <strain evidence="3">isolate 1-1 / race 1 (BBBD)</strain>
    </source>
</reference>
<dbReference type="EMBL" id="ADAS02000012">
    <property type="protein sequence ID" value="OAV97630.1"/>
    <property type="molecule type" value="Genomic_DNA"/>
</dbReference>
<name>A0A180GY22_PUCT1</name>
<evidence type="ECO:0008006" key="5">
    <source>
        <dbReference type="Google" id="ProtNLM"/>
    </source>
</evidence>
<dbReference type="SUPFAM" id="SSF57756">
    <property type="entry name" value="Retrovirus zinc finger-like domains"/>
    <property type="match status" value="1"/>
</dbReference>
<evidence type="ECO:0000256" key="1">
    <source>
        <dbReference type="ARBA" id="ARBA00022664"/>
    </source>
</evidence>
<dbReference type="OrthoDB" id="3863715at2759"/>
<evidence type="ECO:0000313" key="3">
    <source>
        <dbReference type="EnsemblFungi" id="PTTG_26019-t43_1-p1"/>
    </source>
</evidence>
<dbReference type="EnsemblFungi" id="PTTG_26019-t43_1">
    <property type="protein sequence ID" value="PTTG_26019-t43_1-p1"/>
    <property type="gene ID" value="PTTG_26019"/>
</dbReference>
<keyword evidence="4" id="KW-1185">Reference proteome</keyword>
<dbReference type="GO" id="GO:0006397">
    <property type="term" value="P:mRNA processing"/>
    <property type="evidence" value="ECO:0007669"/>
    <property type="project" value="UniProtKB-KW"/>
</dbReference>
<evidence type="ECO:0000313" key="4">
    <source>
        <dbReference type="Proteomes" id="UP000005240"/>
    </source>
</evidence>
<reference evidence="3 4" key="3">
    <citation type="journal article" date="2017" name="G3 (Bethesda)">
        <title>Comparative analysis highlights variable genome content of wheat rusts and divergence of the mating loci.</title>
        <authorList>
            <person name="Cuomo C.A."/>
            <person name="Bakkeren G."/>
            <person name="Khalil H.B."/>
            <person name="Panwar V."/>
            <person name="Joly D."/>
            <person name="Linning R."/>
            <person name="Sakthikumar S."/>
            <person name="Song X."/>
            <person name="Adiconis X."/>
            <person name="Fan L."/>
            <person name="Goldberg J.M."/>
            <person name="Levin J.Z."/>
            <person name="Young S."/>
            <person name="Zeng Q."/>
            <person name="Anikster Y."/>
            <person name="Bruce M."/>
            <person name="Wang M."/>
            <person name="Yin C."/>
            <person name="McCallum B."/>
            <person name="Szabo L.J."/>
            <person name="Hulbert S."/>
            <person name="Chen X."/>
            <person name="Fellers J.P."/>
        </authorList>
    </citation>
    <scope>NUCLEOTIDE SEQUENCE</scope>
    <source>
        <strain evidence="4">Isolate 1-1 / race 1 (BBBD)</strain>
        <strain evidence="3">isolate 1-1 / race 1 (BBBD)</strain>
    </source>
</reference>
<sequence>MPTSTRQEKMKQLSRIMSGSHSASFNPLCTPTSKVYAHLVSKFGIVNRAQQLQAWEKLKAISLSYYTSAAEVLADFNQCARTFMEQVIELTWDEICSFILQGNLCDHLCSSVDHKIDLFMETHHSIAPGPIEILQYWDAARAEANLAESTGQAESLLMNVTLASRAMPSVSGTNPGNVSGAHEKSEVAAMAMSKPAQCFICQQIGYMLSKCPKSQKIIQQIATRFHALMPLPTSHPAL</sequence>
<dbReference type="GO" id="GO:0008270">
    <property type="term" value="F:zinc ion binding"/>
    <property type="evidence" value="ECO:0007669"/>
    <property type="project" value="InterPro"/>
</dbReference>